<dbReference type="AlphaFoldDB" id="A0AAX4NJF0"/>
<keyword evidence="5" id="KW-1185">Reference proteome</keyword>
<dbReference type="KEGG" id="omr:OXIME_001697"/>
<dbReference type="Gene3D" id="3.40.309.10">
    <property type="entry name" value="Aldehyde Dehydrogenase, Chain A, domain 2"/>
    <property type="match status" value="1"/>
</dbReference>
<gene>
    <name evidence="4" type="ORF">OXIME_001697</name>
</gene>
<dbReference type="InterPro" id="IPR016161">
    <property type="entry name" value="Ald_DH/histidinol_DH"/>
</dbReference>
<dbReference type="Proteomes" id="UP001451606">
    <property type="component" value="Chromosome"/>
</dbReference>
<dbReference type="GO" id="GO:0008911">
    <property type="term" value="F:lactaldehyde dehydrogenase (NAD+) activity"/>
    <property type="evidence" value="ECO:0007669"/>
    <property type="project" value="TreeGrafter"/>
</dbReference>
<name>A0AAX4NJF0_9ARCH</name>
<evidence type="ECO:0000313" key="4">
    <source>
        <dbReference type="EMBL" id="WYY01101.1"/>
    </source>
</evidence>
<dbReference type="Gene3D" id="3.40.605.10">
    <property type="entry name" value="Aldehyde Dehydrogenase, Chain A, domain 1"/>
    <property type="match status" value="1"/>
</dbReference>
<dbReference type="RefSeq" id="WP_393971421.1">
    <property type="nucleotide sequence ID" value="NZ_CP133772.1"/>
</dbReference>
<protein>
    <submittedName>
        <fullName evidence="4">Aldehyde dehydrogenase</fullName>
    </submittedName>
</protein>
<evidence type="ECO:0000256" key="1">
    <source>
        <dbReference type="ARBA" id="ARBA00009986"/>
    </source>
</evidence>
<dbReference type="Pfam" id="PF00171">
    <property type="entry name" value="Aldedh"/>
    <property type="match status" value="2"/>
</dbReference>
<dbReference type="InterPro" id="IPR015590">
    <property type="entry name" value="Aldehyde_DH_dom"/>
</dbReference>
<dbReference type="GeneID" id="95968435"/>
<comment type="similarity">
    <text evidence="1">Belongs to the aldehyde dehydrogenase family.</text>
</comment>
<feature type="domain" description="Aldehyde dehydrogenase" evidence="3">
    <location>
        <begin position="234"/>
        <end position="417"/>
    </location>
</feature>
<dbReference type="InterPro" id="IPR016163">
    <property type="entry name" value="Ald_DH_C"/>
</dbReference>
<evidence type="ECO:0000259" key="3">
    <source>
        <dbReference type="Pfam" id="PF00171"/>
    </source>
</evidence>
<feature type="domain" description="Aldehyde dehydrogenase" evidence="3">
    <location>
        <begin position="1"/>
        <end position="197"/>
    </location>
</feature>
<dbReference type="SUPFAM" id="SSF53720">
    <property type="entry name" value="ALDH-like"/>
    <property type="match status" value="1"/>
</dbReference>
<dbReference type="InterPro" id="IPR016162">
    <property type="entry name" value="Ald_DH_N"/>
</dbReference>
<dbReference type="PANTHER" id="PTHR42991:SF1">
    <property type="entry name" value="ALDEHYDE DEHYDROGENASE"/>
    <property type="match status" value="1"/>
</dbReference>
<evidence type="ECO:0000256" key="2">
    <source>
        <dbReference type="ARBA" id="ARBA00023002"/>
    </source>
</evidence>
<dbReference type="PANTHER" id="PTHR42991">
    <property type="entry name" value="ALDEHYDE DEHYDROGENASE"/>
    <property type="match status" value="1"/>
</dbReference>
<sequence length="441" mass="49035">MDVLNKFTGKLARTYETSDKASIAGILGKSKDAFNLMKITDFPDRIKALRVVLNRIAENEKSLSDLITEETGKPKRLASSEILTAQHIIEASMQAITGPSYDSTDHSLLRNTLNYWVHRNFARGTVAGTCDYGNPLSSAALKIAASVATGNTLLIFPSRIAPTPSLKLISYIEETKLPEHAIQPILTEESGILDEMLSMVHKPYGNWELVFDYDEFHQFTMLENFEKRPENRIVIIWNDADLDSAAETITNSLFMAGHGGYIRSMKIIIHRDVAEYTVNRFMEIISSMKIGDPSDPDTVIGPLVSGTMISMTSDILEEEIRSGSYPLLDLNIKPPFIYPVLLDSTGNKGPMATKGVFGPVMSIYRIDSLQEIVDMCVEGGEYGDASLYTSDINIAKSLFERVGFSSLNVNLEPVLRPEYSRTIFSSELNSPVYTKRSVLNF</sequence>
<evidence type="ECO:0000313" key="5">
    <source>
        <dbReference type="Proteomes" id="UP001451606"/>
    </source>
</evidence>
<dbReference type="InterPro" id="IPR051020">
    <property type="entry name" value="ALDH-related_metabolic_enz"/>
</dbReference>
<organism evidence="4 5">
    <name type="scientific">Oxyplasma meridianum</name>
    <dbReference type="NCBI Taxonomy" id="3073602"/>
    <lineage>
        <taxon>Archaea</taxon>
        <taxon>Methanobacteriati</taxon>
        <taxon>Thermoplasmatota</taxon>
        <taxon>Thermoplasmata</taxon>
        <taxon>Thermoplasmatales</taxon>
        <taxon>Thermoplasmataceae</taxon>
        <taxon>Oxyplasma</taxon>
    </lineage>
</organism>
<proteinExistence type="inferred from homology"/>
<accession>A0AAX4NJF0</accession>
<reference evidence="4 5" key="1">
    <citation type="submission" date="2023-09" db="EMBL/GenBank/DDBJ databases">
        <authorList>
            <person name="Golyshina O.V."/>
            <person name="Lunev E.A."/>
            <person name="Bargiela R."/>
            <person name="Gaines M.C."/>
            <person name="Daum B."/>
            <person name="Bale N.J."/>
            <person name="Koenen M."/>
            <person name="Sinninghe Damst J.S."/>
            <person name="Yakimov M."/>
            <person name="Golyshin P.N."/>
        </authorList>
    </citation>
    <scope>NUCLEOTIDE SEQUENCE [LARGE SCALE GENOMIC DNA]</scope>
    <source>
        <strain evidence="4 5">M1</strain>
    </source>
</reference>
<keyword evidence="2" id="KW-0560">Oxidoreductase</keyword>
<dbReference type="EMBL" id="CP133772">
    <property type="protein sequence ID" value="WYY01101.1"/>
    <property type="molecule type" value="Genomic_DNA"/>
</dbReference>